<dbReference type="STRING" id="698492.A0A0E9NQB7"/>
<dbReference type="PRINTS" id="PR00121">
    <property type="entry name" value="NAKATPASE"/>
</dbReference>
<dbReference type="Gene3D" id="1.20.1110.10">
    <property type="entry name" value="Calcium-transporting ATPase, transmembrane domain"/>
    <property type="match status" value="1"/>
</dbReference>
<dbReference type="GO" id="GO:0030007">
    <property type="term" value="P:intracellular potassium ion homeostasis"/>
    <property type="evidence" value="ECO:0007669"/>
    <property type="project" value="TreeGrafter"/>
</dbReference>
<comment type="subcellular location">
    <subcellularLocation>
        <location evidence="2">Cell membrane</location>
        <topology evidence="2">Multi-pass membrane protein</topology>
    </subcellularLocation>
    <subcellularLocation>
        <location evidence="1">Endoplasmic reticulum membrane</location>
        <topology evidence="1">Multi-pass membrane protein</topology>
    </subcellularLocation>
</comment>
<feature type="transmembrane region" description="Helical" evidence="11">
    <location>
        <begin position="1075"/>
        <end position="1092"/>
    </location>
</feature>
<dbReference type="PRINTS" id="PR00119">
    <property type="entry name" value="CATATPASE"/>
</dbReference>
<dbReference type="NCBIfam" id="TIGR01494">
    <property type="entry name" value="ATPase_P-type"/>
    <property type="match status" value="2"/>
</dbReference>
<dbReference type="FunFam" id="1.20.1110.10:FF:000095">
    <property type="entry name" value="Sodium/potassium-transporting ATPase subunit alpha-1"/>
    <property type="match status" value="1"/>
</dbReference>
<dbReference type="OMA" id="QQPPIFN"/>
<evidence type="ECO:0000256" key="3">
    <source>
        <dbReference type="ARBA" id="ARBA00022475"/>
    </source>
</evidence>
<keyword evidence="9 11" id="KW-0472">Membrane</keyword>
<evidence type="ECO:0000256" key="1">
    <source>
        <dbReference type="ARBA" id="ARBA00004477"/>
    </source>
</evidence>
<dbReference type="Pfam" id="PF00122">
    <property type="entry name" value="E1-E2_ATPase"/>
    <property type="match status" value="1"/>
</dbReference>
<reference evidence="13 14" key="2">
    <citation type="journal article" date="2014" name="J. Gen. Appl. Microbiol.">
        <title>The early diverging ascomycetous budding yeast Saitoella complicata has three histone deacetylases belonging to the Clr6, Hos2, and Rpd3 lineages.</title>
        <authorList>
            <person name="Nishida H."/>
            <person name="Matsumoto T."/>
            <person name="Kondo S."/>
            <person name="Hamamoto M."/>
            <person name="Yoshikawa H."/>
        </authorList>
    </citation>
    <scope>NUCLEOTIDE SEQUENCE [LARGE SCALE GENOMIC DNA]</scope>
    <source>
        <strain evidence="13 14">NRRL Y-17804</strain>
    </source>
</reference>
<organism evidence="13 14">
    <name type="scientific">Saitoella complicata (strain BCRC 22490 / CBS 7301 / JCM 7358 / NBRC 10748 / NRRL Y-17804)</name>
    <dbReference type="NCBI Taxonomy" id="698492"/>
    <lineage>
        <taxon>Eukaryota</taxon>
        <taxon>Fungi</taxon>
        <taxon>Dikarya</taxon>
        <taxon>Ascomycota</taxon>
        <taxon>Taphrinomycotina</taxon>
        <taxon>Taphrinomycotina incertae sedis</taxon>
        <taxon>Saitoella</taxon>
    </lineage>
</organism>
<feature type="transmembrane region" description="Helical" evidence="11">
    <location>
        <begin position="413"/>
        <end position="435"/>
    </location>
</feature>
<dbReference type="GO" id="GO:0005524">
    <property type="term" value="F:ATP binding"/>
    <property type="evidence" value="ECO:0007669"/>
    <property type="project" value="UniProtKB-KW"/>
</dbReference>
<evidence type="ECO:0000256" key="4">
    <source>
        <dbReference type="ARBA" id="ARBA00022692"/>
    </source>
</evidence>
<keyword evidence="3" id="KW-1003">Cell membrane</keyword>
<dbReference type="GO" id="GO:1902600">
    <property type="term" value="P:proton transmembrane transport"/>
    <property type="evidence" value="ECO:0007669"/>
    <property type="project" value="TreeGrafter"/>
</dbReference>
<evidence type="ECO:0000313" key="14">
    <source>
        <dbReference type="Proteomes" id="UP000033140"/>
    </source>
</evidence>
<keyword evidence="6" id="KW-0067">ATP-binding</keyword>
<evidence type="ECO:0000313" key="13">
    <source>
        <dbReference type="EMBL" id="GAO52039.1"/>
    </source>
</evidence>
<evidence type="ECO:0000256" key="8">
    <source>
        <dbReference type="ARBA" id="ARBA00022989"/>
    </source>
</evidence>
<name>A0A0E9NQB7_SAICN</name>
<dbReference type="InterPro" id="IPR036412">
    <property type="entry name" value="HAD-like_sf"/>
</dbReference>
<dbReference type="Gene3D" id="3.40.1110.10">
    <property type="entry name" value="Calcium-transporting ATPase, cytoplasmic domain N"/>
    <property type="match status" value="1"/>
</dbReference>
<gene>
    <name evidence="13" type="ORF">G7K_6127-t1</name>
</gene>
<keyword evidence="8 11" id="KW-1133">Transmembrane helix</keyword>
<feature type="transmembrane region" description="Helical" evidence="11">
    <location>
        <begin position="251"/>
        <end position="270"/>
    </location>
</feature>
<evidence type="ECO:0000256" key="5">
    <source>
        <dbReference type="ARBA" id="ARBA00022741"/>
    </source>
</evidence>
<keyword evidence="5" id="KW-0547">Nucleotide-binding</keyword>
<evidence type="ECO:0000256" key="9">
    <source>
        <dbReference type="ARBA" id="ARBA00023136"/>
    </source>
</evidence>
<keyword evidence="14" id="KW-1185">Reference proteome</keyword>
<feature type="transmembrane region" description="Helical" evidence="11">
    <location>
        <begin position="938"/>
        <end position="962"/>
    </location>
</feature>
<dbReference type="InterPro" id="IPR008250">
    <property type="entry name" value="ATPase_P-typ_transduc_dom_A_sf"/>
</dbReference>
<evidence type="ECO:0000256" key="7">
    <source>
        <dbReference type="ARBA" id="ARBA00022967"/>
    </source>
</evidence>
<dbReference type="PANTHER" id="PTHR43294:SF21">
    <property type="entry name" value="CATION TRANSPORTING ATPASE"/>
    <property type="match status" value="1"/>
</dbReference>
<dbReference type="InterPro" id="IPR023298">
    <property type="entry name" value="ATPase_P-typ_TM_dom_sf"/>
</dbReference>
<dbReference type="GO" id="GO:0005789">
    <property type="term" value="C:endoplasmic reticulum membrane"/>
    <property type="evidence" value="ECO:0007669"/>
    <property type="project" value="UniProtKB-SubCell"/>
</dbReference>
<proteinExistence type="predicted"/>
<evidence type="ECO:0000256" key="2">
    <source>
        <dbReference type="ARBA" id="ARBA00004651"/>
    </source>
</evidence>
<dbReference type="EMBL" id="BACD03000058">
    <property type="protein sequence ID" value="GAO52039.1"/>
    <property type="molecule type" value="Genomic_DNA"/>
</dbReference>
<feature type="transmembrane region" description="Helical" evidence="11">
    <location>
        <begin position="968"/>
        <end position="988"/>
    </location>
</feature>
<dbReference type="SFLD" id="SFLDG00002">
    <property type="entry name" value="C1.7:_P-type_atpase_like"/>
    <property type="match status" value="1"/>
</dbReference>
<dbReference type="SUPFAM" id="SSF56784">
    <property type="entry name" value="HAD-like"/>
    <property type="match status" value="1"/>
</dbReference>
<dbReference type="PROSITE" id="PS00154">
    <property type="entry name" value="ATPASE_E1_E2"/>
    <property type="match status" value="1"/>
</dbReference>
<dbReference type="PANTHER" id="PTHR43294">
    <property type="entry name" value="SODIUM/POTASSIUM-TRANSPORTING ATPASE SUBUNIT ALPHA"/>
    <property type="match status" value="1"/>
</dbReference>
<dbReference type="Pfam" id="PF13246">
    <property type="entry name" value="Cation_ATPase"/>
    <property type="match status" value="1"/>
</dbReference>
<dbReference type="InterPro" id="IPR004014">
    <property type="entry name" value="ATPase_P-typ_cation-transptr_N"/>
</dbReference>
<dbReference type="SFLD" id="SFLDF00027">
    <property type="entry name" value="p-type_atpase"/>
    <property type="match status" value="1"/>
</dbReference>
<dbReference type="GO" id="GO:1990573">
    <property type="term" value="P:potassium ion import across plasma membrane"/>
    <property type="evidence" value="ECO:0007669"/>
    <property type="project" value="TreeGrafter"/>
</dbReference>
<feature type="region of interest" description="Disordered" evidence="10">
    <location>
        <begin position="1"/>
        <end position="45"/>
    </location>
</feature>
<dbReference type="Pfam" id="PF00690">
    <property type="entry name" value="Cation_ATPase_N"/>
    <property type="match status" value="1"/>
</dbReference>
<dbReference type="FunFam" id="3.40.50.1000:FF:000001">
    <property type="entry name" value="Phospholipid-transporting ATPase IC"/>
    <property type="match status" value="1"/>
</dbReference>
<feature type="transmembrane region" description="Helical" evidence="11">
    <location>
        <begin position="1146"/>
        <end position="1162"/>
    </location>
</feature>
<keyword evidence="4 11" id="KW-0812">Transmembrane</keyword>
<evidence type="ECO:0000259" key="12">
    <source>
        <dbReference type="SMART" id="SM00831"/>
    </source>
</evidence>
<dbReference type="InterPro" id="IPR023214">
    <property type="entry name" value="HAD_sf"/>
</dbReference>
<keyword evidence="7" id="KW-1278">Translocase</keyword>
<evidence type="ECO:0000256" key="11">
    <source>
        <dbReference type="SAM" id="Phobius"/>
    </source>
</evidence>
<dbReference type="GO" id="GO:0016887">
    <property type="term" value="F:ATP hydrolysis activity"/>
    <property type="evidence" value="ECO:0007669"/>
    <property type="project" value="InterPro"/>
</dbReference>
<accession>A0A0E9NQB7</accession>
<dbReference type="GO" id="GO:0005886">
    <property type="term" value="C:plasma membrane"/>
    <property type="evidence" value="ECO:0007669"/>
    <property type="project" value="UniProtKB-SubCell"/>
</dbReference>
<feature type="transmembrane region" description="Helical" evidence="11">
    <location>
        <begin position="1009"/>
        <end position="1034"/>
    </location>
</feature>
<protein>
    <recommendedName>
        <fullName evidence="12">Cation-transporting P-type ATPase N-terminal domain-containing protein</fullName>
    </recommendedName>
</protein>
<dbReference type="SUPFAM" id="SSF81653">
    <property type="entry name" value="Calcium ATPase, transduction domain A"/>
    <property type="match status" value="1"/>
</dbReference>
<dbReference type="InterPro" id="IPR044492">
    <property type="entry name" value="P_typ_ATPase_HD_dom"/>
</dbReference>
<dbReference type="GO" id="GO:0005391">
    <property type="term" value="F:P-type sodium:potassium-exchanging transporter activity"/>
    <property type="evidence" value="ECO:0007669"/>
    <property type="project" value="TreeGrafter"/>
</dbReference>
<reference evidence="13 14" key="3">
    <citation type="journal article" date="2015" name="Genome Announc.">
        <title>Draft Genome Sequence of the Archiascomycetous Yeast Saitoella complicata.</title>
        <authorList>
            <person name="Yamauchi K."/>
            <person name="Kondo S."/>
            <person name="Hamamoto M."/>
            <person name="Takahashi Y."/>
            <person name="Ogura Y."/>
            <person name="Hayashi T."/>
            <person name="Nishida H."/>
        </authorList>
    </citation>
    <scope>NUCLEOTIDE SEQUENCE [LARGE SCALE GENOMIC DNA]</scope>
    <source>
        <strain evidence="13 14">NRRL Y-17804</strain>
    </source>
</reference>
<dbReference type="InterPro" id="IPR001757">
    <property type="entry name" value="P_typ_ATPase"/>
</dbReference>
<dbReference type="SFLD" id="SFLDS00003">
    <property type="entry name" value="Haloacid_Dehalogenase"/>
    <property type="match status" value="1"/>
</dbReference>
<dbReference type="Proteomes" id="UP000033140">
    <property type="component" value="Unassembled WGS sequence"/>
</dbReference>
<evidence type="ECO:0000256" key="10">
    <source>
        <dbReference type="SAM" id="MobiDB-lite"/>
    </source>
</evidence>
<comment type="caution">
    <text evidence="13">The sequence shown here is derived from an EMBL/GenBank/DDBJ whole genome shotgun (WGS) entry which is preliminary data.</text>
</comment>
<dbReference type="InterPro" id="IPR018303">
    <property type="entry name" value="ATPase_P-typ_P_site"/>
</dbReference>
<dbReference type="SUPFAM" id="SSF81665">
    <property type="entry name" value="Calcium ATPase, transmembrane domain M"/>
    <property type="match status" value="1"/>
</dbReference>
<dbReference type="Pfam" id="PF00689">
    <property type="entry name" value="Cation_ATPase_C"/>
    <property type="match status" value="1"/>
</dbReference>
<dbReference type="FunFam" id="3.40.50.1000:FF:000083">
    <property type="entry name" value="Sodium/potassium-transporting ATPase subunit alpha"/>
    <property type="match status" value="1"/>
</dbReference>
<dbReference type="GO" id="GO:0006883">
    <property type="term" value="P:intracellular sodium ion homeostasis"/>
    <property type="evidence" value="ECO:0007669"/>
    <property type="project" value="TreeGrafter"/>
</dbReference>
<dbReference type="Gene3D" id="2.70.150.10">
    <property type="entry name" value="Calcium-transporting ATPase, cytoplasmic transduction domain A"/>
    <property type="match status" value="1"/>
</dbReference>
<feature type="transmembrane region" description="Helical" evidence="11">
    <location>
        <begin position="219"/>
        <end position="239"/>
    </location>
</feature>
<feature type="compositionally biased region" description="Basic and acidic residues" evidence="10">
    <location>
        <begin position="21"/>
        <end position="36"/>
    </location>
</feature>
<dbReference type="AlphaFoldDB" id="A0A0E9NQB7"/>
<reference evidence="13 14" key="1">
    <citation type="journal article" date="2011" name="J. Gen. Appl. Microbiol.">
        <title>Draft genome sequencing of the enigmatic yeast Saitoella complicata.</title>
        <authorList>
            <person name="Nishida H."/>
            <person name="Hamamoto M."/>
            <person name="Sugiyama J."/>
        </authorList>
    </citation>
    <scope>NUCLEOTIDE SEQUENCE [LARGE SCALE GENOMIC DNA]</scope>
    <source>
        <strain evidence="13 14">NRRL Y-17804</strain>
    </source>
</reference>
<dbReference type="Gene3D" id="3.40.50.1000">
    <property type="entry name" value="HAD superfamily/HAD-like"/>
    <property type="match status" value="1"/>
</dbReference>
<dbReference type="InterPro" id="IPR023299">
    <property type="entry name" value="ATPase_P-typ_cyto_dom_N"/>
</dbReference>
<evidence type="ECO:0000256" key="6">
    <source>
        <dbReference type="ARBA" id="ARBA00022840"/>
    </source>
</evidence>
<dbReference type="SMART" id="SM00831">
    <property type="entry name" value="Cation_ATPase_N"/>
    <property type="match status" value="1"/>
</dbReference>
<feature type="transmembrane region" description="Helical" evidence="11">
    <location>
        <begin position="1113"/>
        <end position="1134"/>
    </location>
</feature>
<dbReference type="GO" id="GO:0036376">
    <property type="term" value="P:sodium ion export across plasma membrane"/>
    <property type="evidence" value="ECO:0007669"/>
    <property type="project" value="TreeGrafter"/>
</dbReference>
<feature type="transmembrane region" description="Helical" evidence="11">
    <location>
        <begin position="447"/>
        <end position="476"/>
    </location>
</feature>
<dbReference type="InterPro" id="IPR050510">
    <property type="entry name" value="Cation_transp_ATPase_P-type"/>
</dbReference>
<dbReference type="InterPro" id="IPR006068">
    <property type="entry name" value="ATPase_P-typ_cation-transptr_C"/>
</dbReference>
<dbReference type="SUPFAM" id="SSF81660">
    <property type="entry name" value="Metal cation-transporting ATPase, ATP-binding domain N"/>
    <property type="match status" value="1"/>
</dbReference>
<feature type="domain" description="Cation-transporting P-type ATPase N-terminal" evidence="12">
    <location>
        <begin position="166"/>
        <end position="240"/>
    </location>
</feature>
<dbReference type="InterPro" id="IPR059000">
    <property type="entry name" value="ATPase_P-type_domA"/>
</dbReference>
<sequence>MSDSSIDIETPKKEARRIRIHGAEIRAGSPDRDAGPVRRQFTLPPPISGVPIPGVAFSRTLTTEVEPVGSSARGGGRDEDDYIRMIKFAEPGIPLSRTRTSMSGMSTASGISARISRRGSFGREEVPAELRIPPIYRTLSIQVSNSVARPEVKPPTKAAGDVASLDWHTIPEPELLARVGLASRPTGLSASSAATRLKEGGRNEITPHRPNLVKKWLEYFFGGFGSLLFIAAIVSIISWRPLGDPPEVPNLALGVILLVVICIQAGFNAYQDWSTTRVMSSIGNLLPAEALVLRDGQQTRIAAAELVVGDLIYVNLGNKIPADIRMLEVSSDLKFDRSVLTGESDAIAGTVECTDPNFMETKNVGMQGTHCVSGSGLGVVIQTGDMTVFGRIAKLSSSGGGAMTTLQKEILRFVIIIASLAVFTAALVAILWGAWLKRDYPNYLNTSAILIDIITVAVAFIPEGLPVSVTLSLTIIANAMKRNMVLCKSLTTVETLGAVNVLCSDKTGTLTQNRMFVQNTAILDHEVHSDRAREVVVEDQPLGKAIVQLQHVAALNDAAQFDAATMTLPLLERKINGDATDTAILRFAEQLGGPGSYVADLYKSFHKLFEIPFNSRNKFMLRVFRPQGGEDPTRDVARAMSAGETKDFDIEGGDMILFVKGAPDVLMPRCASYVHPDTAEVLELDEAAKERIAQLQQTWASRGQRVLLLARKVLKSKIVPQNVQPEDTEFADIIMEANTELVIVGLVGIVDPPRTEIPDVVAIMRRAGIRFFMVTGDFALTAAAIARQCGIITVDNPDDLSALDAGASFESVVKYDPDMPEEEKRMKSIVLSGKDLETMNEAQWEQLCQYDEIVFARTTPEQKLKIVKEFQARDNVVGMTGDGVNDAPSLKAADIGIAMGGGSDVAMEAADMVLLDSFASMVVAIEYGRLVFDNLKKVIIYLLPAGSFSELWAVLVTIFFGMPQAISSIQMIIISILTDCIASMSLMMEKPEADLLTRKPRNLKKDRLANSKLLGQAYGFLGLSMLVCAMSMAFRVYRKNGIPFSALWLSFGTPKVNGVEIDAQFYQDITYEAQSTYFVTLVLMQWFNLLATRTRRLSIFQQSPILNPATSNYYLFGAMAINLCILFFFLYVPAFHHAFGTRPVQVEYWFIPLGFGTGLLILDEIRKLIVRRFPQSFLARIAW</sequence>